<protein>
    <recommendedName>
        <fullName evidence="7">Glucose-methanol-choline oxidoreductase N-terminal domain-containing protein</fullName>
    </recommendedName>
</protein>
<dbReference type="Pfam" id="PF00734">
    <property type="entry name" value="CBM_1"/>
    <property type="match status" value="1"/>
</dbReference>
<dbReference type="SUPFAM" id="SSF51905">
    <property type="entry name" value="FAD/NAD(P)-binding domain"/>
    <property type="match status" value="1"/>
</dbReference>
<comment type="similarity">
    <text evidence="1 5">Belongs to the GMC oxidoreductase family.</text>
</comment>
<dbReference type="EMBL" id="CABFNS010000737">
    <property type="protein sequence ID" value="VUC25538.1"/>
    <property type="molecule type" value="Genomic_DNA"/>
</dbReference>
<keyword evidence="5" id="KW-0274">FAD</keyword>
<evidence type="ECO:0000256" key="2">
    <source>
        <dbReference type="ARBA" id="ARBA00022630"/>
    </source>
</evidence>
<sequence>MRSLGISSLLLALSSFSQNVLGQRAPSTYTDSDTGIVFDTWTESGLTFGFALPTDALQTDASEYIGYLRCDTATKGTGYCALSLGGSMTNKLLLTTYPYEDEVLTVFQWATGYRPPGFYAGDAQLTQISSKIEDGYFEILYRCQNCLKWNHNGSQGSLSTTASTFLVGWAIHSVTPTGASCPTSISAGQHNSAGTITGTFSSNSVNEKYQEWTSLADKVVPGHCDDTPSTTSSIPGPTGTPVPTDAVYDYVVIGSGAGGLPAADRLSEAGKKVLLIEKGPPSTGQWGGPAKSAWKPDWLAGTDLTRFDVPGLCNQIWVDSDGIACRDTDQMAGCLLGGGTAVNAGLWWKPSAEDWDYNFPDGWKSSDMSGAVERAFTKIPGTRRSSQDGIRHYDEGYKVLSEGVKSSGWSEFNPFTEPEKKNKTYTDAAFMFINGQRGGALATYLASAAERDNFDLWTATQVKRIVRSGGHATGLEVEPYEGNGYEGTVQLTPGTGRVIVSAGTFGSARLLMRSGIGPQDQLEVVASSSTDGPEFISDEDWILLPVGQNLEDHTNASCYLIYLTDTVVSHPSVKFYDFYAAYTDPIESDAQAYLDSRSGILAQAAPNIGPVMYDEIDGADGIVRSLQWTSRVEASFNIEDEYAITMSQYLGRGSKSRGRMTLASDLSTVVNEPPYLHDPEDIEAIITGLDNMREALSGVEGLTWLAPTANQTSREYVNALSTTSGRGANHWIGTNKLGTEDGRKGGDAVVDLDTKVWGTDNIFVVDASVIPGMVTPNIQSYIVSISEKATERILALEPASGGSEGAQCGGLEWNGSHYCQDGLTCTRQDASISKCQ</sequence>
<evidence type="ECO:0000256" key="3">
    <source>
        <dbReference type="ARBA" id="ARBA00022729"/>
    </source>
</evidence>
<dbReference type="Pfam" id="PF16010">
    <property type="entry name" value="CDH-cyt"/>
    <property type="match status" value="1"/>
</dbReference>
<keyword evidence="4" id="KW-0560">Oxidoreductase</keyword>
<dbReference type="Proteomes" id="UP000766486">
    <property type="component" value="Unassembled WGS sequence"/>
</dbReference>
<dbReference type="Gene3D" id="3.50.50.60">
    <property type="entry name" value="FAD/NAD(P)-binding domain"/>
    <property type="match status" value="1"/>
</dbReference>
<dbReference type="SUPFAM" id="SSF49344">
    <property type="entry name" value="CBD9-like"/>
    <property type="match status" value="1"/>
</dbReference>
<evidence type="ECO:0000256" key="4">
    <source>
        <dbReference type="ARBA" id="ARBA00023002"/>
    </source>
</evidence>
<dbReference type="InterPro" id="IPR000254">
    <property type="entry name" value="CBD"/>
</dbReference>
<keyword evidence="2 5" id="KW-0285">Flavoprotein</keyword>
<dbReference type="PROSITE" id="PS00623">
    <property type="entry name" value="GMC_OXRED_1"/>
    <property type="match status" value="1"/>
</dbReference>
<accession>A0ABY6U5N8</accession>
<reference evidence="8 9" key="1">
    <citation type="submission" date="2019-06" db="EMBL/GenBank/DDBJ databases">
        <authorList>
            <person name="Broberg M."/>
        </authorList>
    </citation>
    <scope>NUCLEOTIDE SEQUENCE [LARGE SCALE GENOMIC DNA]</scope>
</reference>
<proteinExistence type="inferred from homology"/>
<dbReference type="Gene3D" id="3.30.410.10">
    <property type="entry name" value="Cholesterol Oxidase, domain 2"/>
    <property type="match status" value="1"/>
</dbReference>
<gene>
    <name evidence="8" type="ORF">CLO192961_LOCUS172157</name>
</gene>
<evidence type="ECO:0000259" key="7">
    <source>
        <dbReference type="PROSITE" id="PS00623"/>
    </source>
</evidence>
<dbReference type="PANTHER" id="PTHR47190:SF2">
    <property type="entry name" value="CELLOBIOSE DEHYDROGENASE (AFU_ORTHOLOGUE AFUA_2G17620)"/>
    <property type="match status" value="1"/>
</dbReference>
<evidence type="ECO:0000313" key="8">
    <source>
        <dbReference type="EMBL" id="VUC25538.1"/>
    </source>
</evidence>
<dbReference type="Pfam" id="PF00890">
    <property type="entry name" value="FAD_binding_2"/>
    <property type="match status" value="1"/>
</dbReference>
<dbReference type="InterPro" id="IPR035971">
    <property type="entry name" value="CBD_sf"/>
</dbReference>
<feature type="chain" id="PRO_5046604794" description="Glucose-methanol-choline oxidoreductase N-terminal domain-containing protein" evidence="6">
    <location>
        <begin position="23"/>
        <end position="836"/>
    </location>
</feature>
<dbReference type="InterPro" id="IPR003953">
    <property type="entry name" value="FAD-dep_OxRdtase_2_FAD-bd"/>
</dbReference>
<feature type="domain" description="Glucose-methanol-choline oxidoreductase N-terminal" evidence="7">
    <location>
        <begin position="333"/>
        <end position="356"/>
    </location>
</feature>
<name>A0ABY6U5N8_BIOOC</name>
<evidence type="ECO:0000313" key="9">
    <source>
        <dbReference type="Proteomes" id="UP000766486"/>
    </source>
</evidence>
<evidence type="ECO:0000256" key="1">
    <source>
        <dbReference type="ARBA" id="ARBA00010790"/>
    </source>
</evidence>
<dbReference type="Pfam" id="PF00732">
    <property type="entry name" value="GMC_oxred_N"/>
    <property type="match status" value="1"/>
</dbReference>
<dbReference type="CDD" id="cd09630">
    <property type="entry name" value="CDH_like_cytochrome"/>
    <property type="match status" value="1"/>
</dbReference>
<dbReference type="SUPFAM" id="SSF54373">
    <property type="entry name" value="FAD-linked reductases, C-terminal domain"/>
    <property type="match status" value="1"/>
</dbReference>
<dbReference type="SUPFAM" id="SSF57180">
    <property type="entry name" value="Cellulose-binding domain"/>
    <property type="match status" value="1"/>
</dbReference>
<keyword evidence="9" id="KW-1185">Reference proteome</keyword>
<evidence type="ECO:0000256" key="5">
    <source>
        <dbReference type="RuleBase" id="RU003968"/>
    </source>
</evidence>
<comment type="caution">
    <text evidence="8">The sequence shown here is derived from an EMBL/GenBank/DDBJ whole genome shotgun (WGS) entry which is preliminary data.</text>
</comment>
<dbReference type="InterPro" id="IPR000172">
    <property type="entry name" value="GMC_OxRdtase_N"/>
</dbReference>
<feature type="signal peptide" evidence="6">
    <location>
        <begin position="1"/>
        <end position="22"/>
    </location>
</feature>
<dbReference type="Pfam" id="PF05199">
    <property type="entry name" value="GMC_oxred_C"/>
    <property type="match status" value="1"/>
</dbReference>
<evidence type="ECO:0000256" key="6">
    <source>
        <dbReference type="SAM" id="SignalP"/>
    </source>
</evidence>
<dbReference type="InterPro" id="IPR053208">
    <property type="entry name" value="GMC_Oxidoreductase_CD"/>
</dbReference>
<organism evidence="8 9">
    <name type="scientific">Bionectria ochroleuca</name>
    <name type="common">Gliocladium roseum</name>
    <dbReference type="NCBI Taxonomy" id="29856"/>
    <lineage>
        <taxon>Eukaryota</taxon>
        <taxon>Fungi</taxon>
        <taxon>Dikarya</taxon>
        <taxon>Ascomycota</taxon>
        <taxon>Pezizomycotina</taxon>
        <taxon>Sordariomycetes</taxon>
        <taxon>Hypocreomycetidae</taxon>
        <taxon>Hypocreales</taxon>
        <taxon>Bionectriaceae</taxon>
        <taxon>Clonostachys</taxon>
    </lineage>
</organism>
<dbReference type="InterPro" id="IPR015920">
    <property type="entry name" value="Cellobiose_DH-like_cyt"/>
</dbReference>
<dbReference type="PANTHER" id="PTHR47190">
    <property type="entry name" value="DEHYDROGENASE, PUTATIVE-RELATED"/>
    <property type="match status" value="1"/>
</dbReference>
<dbReference type="InterPro" id="IPR036188">
    <property type="entry name" value="FAD/NAD-bd_sf"/>
</dbReference>
<keyword evidence="3 6" id="KW-0732">Signal</keyword>
<dbReference type="SMART" id="SM00236">
    <property type="entry name" value="fCBD"/>
    <property type="match status" value="1"/>
</dbReference>
<dbReference type="InterPro" id="IPR007867">
    <property type="entry name" value="GMC_OxRtase_C"/>
</dbReference>
<dbReference type="Gene3D" id="2.60.40.1210">
    <property type="entry name" value="Cellobiose dehydrogenase, cytochrome domain"/>
    <property type="match status" value="1"/>
</dbReference>